<evidence type="ECO:0000256" key="2">
    <source>
        <dbReference type="SAM" id="MobiDB-lite"/>
    </source>
</evidence>
<dbReference type="Pfam" id="PF02157">
    <property type="entry name" value="Man-6-P_recep"/>
    <property type="match status" value="1"/>
</dbReference>
<reference evidence="5 6" key="1">
    <citation type="submission" date="2019-06" db="EMBL/GenBank/DDBJ databases">
        <title>Draft genome sequence of the filamentous fungus Phialemoniopsis curvata isolated from diesel fuel.</title>
        <authorList>
            <person name="Varaljay V.A."/>
            <person name="Lyon W.J."/>
            <person name="Crouch A.L."/>
            <person name="Drake C.E."/>
            <person name="Hollomon J.M."/>
            <person name="Nadeau L.J."/>
            <person name="Nunn H.S."/>
            <person name="Stevenson B.S."/>
            <person name="Bojanowski C.L."/>
            <person name="Crookes-Goodson W.J."/>
        </authorList>
    </citation>
    <scope>NUCLEOTIDE SEQUENCE [LARGE SCALE GENOMIC DNA]</scope>
    <source>
        <strain evidence="5 6">D216</strain>
    </source>
</reference>
<dbReference type="GO" id="GO:0005770">
    <property type="term" value="C:late endosome"/>
    <property type="evidence" value="ECO:0007669"/>
    <property type="project" value="TreeGrafter"/>
</dbReference>
<dbReference type="InterPro" id="IPR009011">
    <property type="entry name" value="Man6P_isomerase_rcpt-bd_dom_sf"/>
</dbReference>
<dbReference type="GO" id="GO:0007034">
    <property type="term" value="P:vacuolar transport"/>
    <property type="evidence" value="ECO:0007669"/>
    <property type="project" value="TreeGrafter"/>
</dbReference>
<comment type="caution">
    <text evidence="5">The sequence shown here is derived from an EMBL/GenBank/DDBJ whole genome shotgun (WGS) entry which is preliminary data.</text>
</comment>
<protein>
    <submittedName>
        <fullName evidence="5">Uncharacterized protein</fullName>
    </submittedName>
</protein>
<dbReference type="InterPro" id="IPR028927">
    <property type="entry name" value="Man-6-P_rcpt"/>
</dbReference>
<name>A0A507B278_9PEZI</name>
<dbReference type="AlphaFoldDB" id="A0A507B278"/>
<dbReference type="STRING" id="1093900.A0A507B278"/>
<dbReference type="InParanoid" id="A0A507B278"/>
<evidence type="ECO:0000313" key="5">
    <source>
        <dbReference type="EMBL" id="TPX13837.1"/>
    </source>
</evidence>
<dbReference type="GeneID" id="41973228"/>
<dbReference type="SUPFAM" id="SSF50911">
    <property type="entry name" value="Mannose 6-phosphate receptor domain"/>
    <property type="match status" value="1"/>
</dbReference>
<organism evidence="5 6">
    <name type="scientific">Thyridium curvatum</name>
    <dbReference type="NCBI Taxonomy" id="1093900"/>
    <lineage>
        <taxon>Eukaryota</taxon>
        <taxon>Fungi</taxon>
        <taxon>Dikarya</taxon>
        <taxon>Ascomycota</taxon>
        <taxon>Pezizomycotina</taxon>
        <taxon>Sordariomycetes</taxon>
        <taxon>Sordariomycetidae</taxon>
        <taxon>Thyridiales</taxon>
        <taxon>Thyridiaceae</taxon>
        <taxon>Thyridium</taxon>
    </lineage>
</organism>
<dbReference type="PANTHER" id="PTHR15071">
    <property type="entry name" value="MANNOSE-6-PHOSPHATE RECEPTOR FAMILY MEMBER"/>
    <property type="match status" value="1"/>
</dbReference>
<keyword evidence="6" id="KW-1185">Reference proteome</keyword>
<keyword evidence="3" id="KW-1133">Transmembrane helix</keyword>
<keyword evidence="3" id="KW-0472">Membrane</keyword>
<dbReference type="RefSeq" id="XP_030995548.1">
    <property type="nucleotide sequence ID" value="XM_031140340.1"/>
</dbReference>
<sequence>MRPPASHFLLLLSALAEGALAAPDADKTTPVAPCTASSTSGAFFDLSPDMAVAPAEGAKPKKGVPSTDYHARGHDYGYNFTLNICAAVVDPVKDVIGIEKADWRNVSAYYESKGKVFSLGQQTSVLKPRGRELVLQYTGGSPCGPVEDDSFALAKRRSTIHDGASYKSYQDDDDDLKSPKSKGVTASKSKSKRQRKSATFSLICDRESLNNFATVSFVGADPNECAYFFKVRSIHACAGAEPHKPGSVGPGGVFAIILFIAVLVYIIGGIFYQRTVAHARGWRQLPNYSLWAGIWSFIHDTFIILTSSCARMLPSRRGYHSVSRSPNGRSRNRDDENRLIDSLDEEWDD</sequence>
<evidence type="ECO:0000256" key="3">
    <source>
        <dbReference type="SAM" id="Phobius"/>
    </source>
</evidence>
<evidence type="ECO:0000256" key="1">
    <source>
        <dbReference type="ARBA" id="ARBA00023180"/>
    </source>
</evidence>
<feature type="region of interest" description="Disordered" evidence="2">
    <location>
        <begin position="165"/>
        <end position="192"/>
    </location>
</feature>
<keyword evidence="1" id="KW-0325">Glycoprotein</keyword>
<keyword evidence="3" id="KW-0812">Transmembrane</keyword>
<feature type="signal peptide" evidence="4">
    <location>
        <begin position="1"/>
        <end position="21"/>
    </location>
</feature>
<feature type="region of interest" description="Disordered" evidence="2">
    <location>
        <begin position="318"/>
        <end position="349"/>
    </location>
</feature>
<proteinExistence type="predicted"/>
<keyword evidence="4" id="KW-0732">Signal</keyword>
<feature type="compositionally biased region" description="Basic and acidic residues" evidence="2">
    <location>
        <begin position="331"/>
        <end position="341"/>
    </location>
</feature>
<dbReference type="Proteomes" id="UP000319257">
    <property type="component" value="Unassembled WGS sequence"/>
</dbReference>
<feature type="chain" id="PRO_5021367173" evidence="4">
    <location>
        <begin position="22"/>
        <end position="349"/>
    </location>
</feature>
<evidence type="ECO:0000256" key="4">
    <source>
        <dbReference type="SAM" id="SignalP"/>
    </source>
</evidence>
<evidence type="ECO:0000313" key="6">
    <source>
        <dbReference type="Proteomes" id="UP000319257"/>
    </source>
</evidence>
<dbReference type="FunCoup" id="A0A507B278">
    <property type="interactions" value="199"/>
</dbReference>
<dbReference type="OrthoDB" id="4504960at2759"/>
<dbReference type="GO" id="GO:0000139">
    <property type="term" value="C:Golgi membrane"/>
    <property type="evidence" value="ECO:0007669"/>
    <property type="project" value="UniProtKB-SubCell"/>
</dbReference>
<dbReference type="Gene3D" id="2.70.130.10">
    <property type="entry name" value="Mannose-6-phosphate receptor binding domain"/>
    <property type="match status" value="2"/>
</dbReference>
<dbReference type="PANTHER" id="PTHR15071:SF0">
    <property type="entry name" value="MANNOSE 6-PHOSPHATE RECEPTOR-LIKE PROTEIN 1"/>
    <property type="match status" value="1"/>
</dbReference>
<gene>
    <name evidence="5" type="ORF">E0L32_005781</name>
</gene>
<feature type="transmembrane region" description="Helical" evidence="3">
    <location>
        <begin position="252"/>
        <end position="272"/>
    </location>
</feature>
<accession>A0A507B278</accession>
<dbReference type="EMBL" id="SKBQ01000031">
    <property type="protein sequence ID" value="TPX13837.1"/>
    <property type="molecule type" value="Genomic_DNA"/>
</dbReference>